<dbReference type="Proteomes" id="UP000297739">
    <property type="component" value="Unassembled WGS sequence"/>
</dbReference>
<dbReference type="PANTHER" id="PTHR37463:SF1">
    <property type="entry name" value="DUF2256 DOMAIN-CONTAINING PROTEIN"/>
    <property type="match status" value="1"/>
</dbReference>
<gene>
    <name evidence="2" type="ORF">E5J99_19895</name>
</gene>
<dbReference type="Pfam" id="PF10013">
    <property type="entry name" value="DUF2256"/>
    <property type="match status" value="1"/>
</dbReference>
<comment type="caution">
    <text evidence="2">The sequence shown here is derived from an EMBL/GenBank/DDBJ whole genome shotgun (WGS) entry which is preliminary data.</text>
</comment>
<dbReference type="InterPro" id="IPR017136">
    <property type="entry name" value="UCP037205"/>
</dbReference>
<dbReference type="EMBL" id="SRLD01000061">
    <property type="protein sequence ID" value="TGE12829.1"/>
    <property type="molecule type" value="Genomic_DNA"/>
</dbReference>
<dbReference type="OrthoDB" id="27194at2"/>
<name>A0A4Z0PHK1_9BACT</name>
<accession>A0A4Z0PHK1</accession>
<evidence type="ECO:0000256" key="1">
    <source>
        <dbReference type="SAM" id="MobiDB-lite"/>
    </source>
</evidence>
<reference evidence="2 3" key="1">
    <citation type="submission" date="2019-04" db="EMBL/GenBank/DDBJ databases">
        <authorList>
            <person name="Feng G."/>
            <person name="Zhang J."/>
            <person name="Zhu H."/>
        </authorList>
    </citation>
    <scope>NUCLEOTIDE SEQUENCE [LARGE SCALE GENOMIC DNA]</scope>
    <source>
        <strain evidence="2 3">JCM 17223</strain>
    </source>
</reference>
<proteinExistence type="predicted"/>
<dbReference type="AlphaFoldDB" id="A0A4Z0PHK1"/>
<organism evidence="2 3">
    <name type="scientific">Hymenobacter elongatus</name>
    <dbReference type="NCBI Taxonomy" id="877208"/>
    <lineage>
        <taxon>Bacteria</taxon>
        <taxon>Pseudomonadati</taxon>
        <taxon>Bacteroidota</taxon>
        <taxon>Cytophagia</taxon>
        <taxon>Cytophagales</taxon>
        <taxon>Hymenobacteraceae</taxon>
        <taxon>Hymenobacter</taxon>
    </lineage>
</organism>
<dbReference type="PANTHER" id="PTHR37463">
    <property type="entry name" value="GSL3115 PROTEIN"/>
    <property type="match status" value="1"/>
</dbReference>
<evidence type="ECO:0000313" key="3">
    <source>
        <dbReference type="Proteomes" id="UP000297739"/>
    </source>
</evidence>
<dbReference type="RefSeq" id="WP_135499564.1">
    <property type="nucleotide sequence ID" value="NZ_SRLD01000061.1"/>
</dbReference>
<evidence type="ECO:0000313" key="2">
    <source>
        <dbReference type="EMBL" id="TGE12829.1"/>
    </source>
</evidence>
<sequence>MSRSAASLPARLVKGNLPTKICLTCGRPFEYRKKWRNSWDEVKYCGEKCQRNKPKAAPEAGRQSGFGGNG</sequence>
<feature type="region of interest" description="Disordered" evidence="1">
    <location>
        <begin position="50"/>
        <end position="70"/>
    </location>
</feature>
<protein>
    <submittedName>
        <fullName evidence="2">DUF2256 domain-containing protein</fullName>
    </submittedName>
</protein>
<keyword evidence="3" id="KW-1185">Reference proteome</keyword>